<reference evidence="5 6" key="1">
    <citation type="submission" date="2018-08" db="EMBL/GenBank/DDBJ databases">
        <title>A genome reference for cultivated species of the human gut microbiota.</title>
        <authorList>
            <person name="Zou Y."/>
            <person name="Xue W."/>
            <person name="Luo G."/>
        </authorList>
    </citation>
    <scope>NUCLEOTIDE SEQUENCE [LARGE SCALE GENOMIC DNA]</scope>
    <source>
        <strain evidence="5 6">TF08-14</strain>
    </source>
</reference>
<dbReference type="InterPro" id="IPR029068">
    <property type="entry name" value="Glyas_Bleomycin-R_OHBP_Dase"/>
</dbReference>
<dbReference type="EMBL" id="QSRJ01000002">
    <property type="protein sequence ID" value="RGL11636.1"/>
    <property type="molecule type" value="Genomic_DNA"/>
</dbReference>
<dbReference type="Gene3D" id="3.10.180.10">
    <property type="entry name" value="2,3-Dihydroxybiphenyl 1,2-Dioxygenase, domain 1"/>
    <property type="match status" value="1"/>
</dbReference>
<name>A0A3E4QWM2_9ACTN</name>
<dbReference type="PROSITE" id="PS51819">
    <property type="entry name" value="VOC"/>
    <property type="match status" value="1"/>
</dbReference>
<dbReference type="Proteomes" id="UP000260943">
    <property type="component" value="Unassembled WGS sequence"/>
</dbReference>
<evidence type="ECO:0000256" key="2">
    <source>
        <dbReference type="ARBA" id="ARBA00021572"/>
    </source>
</evidence>
<dbReference type="CDD" id="cd08349">
    <property type="entry name" value="BLMA_like"/>
    <property type="match status" value="1"/>
</dbReference>
<sequence length="136" mass="15663">MTNPFLPLIPELSVFDLEESKAFYLGVLGFCVEYERPKERFAFLSRGEVQLMIEQIHDEGWNVGELVYPLGRGVNFSLEVDDIGVLYRRVLDHGVIPFRSLRTSEYQTDDGVVSQQEFLIQDPSGYLLRFTHESSI</sequence>
<comment type="similarity">
    <text evidence="1">Belongs to the bleomycin resistance protein family.</text>
</comment>
<gene>
    <name evidence="5" type="ORF">DXC81_02285</name>
</gene>
<evidence type="ECO:0000313" key="6">
    <source>
        <dbReference type="Proteomes" id="UP000260943"/>
    </source>
</evidence>
<proteinExistence type="inferred from homology"/>
<organism evidence="5 6">
    <name type="scientific">Collinsella tanakaei</name>
    <dbReference type="NCBI Taxonomy" id="626935"/>
    <lineage>
        <taxon>Bacteria</taxon>
        <taxon>Bacillati</taxon>
        <taxon>Actinomycetota</taxon>
        <taxon>Coriobacteriia</taxon>
        <taxon>Coriobacteriales</taxon>
        <taxon>Coriobacteriaceae</taxon>
        <taxon>Collinsella</taxon>
    </lineage>
</organism>
<dbReference type="RefSeq" id="WP_117678986.1">
    <property type="nucleotide sequence ID" value="NZ_CAJJKC010000003.1"/>
</dbReference>
<dbReference type="SUPFAM" id="SSF54593">
    <property type="entry name" value="Glyoxalase/Bleomycin resistance protein/Dihydroxybiphenyl dioxygenase"/>
    <property type="match status" value="1"/>
</dbReference>
<dbReference type="InterPro" id="IPR037523">
    <property type="entry name" value="VOC_core"/>
</dbReference>
<feature type="domain" description="VOC" evidence="4">
    <location>
        <begin position="6"/>
        <end position="133"/>
    </location>
</feature>
<evidence type="ECO:0000256" key="3">
    <source>
        <dbReference type="ARBA" id="ARBA00023251"/>
    </source>
</evidence>
<dbReference type="InterPro" id="IPR004360">
    <property type="entry name" value="Glyas_Fos-R_dOase_dom"/>
</dbReference>
<dbReference type="GO" id="GO:0046677">
    <property type="term" value="P:response to antibiotic"/>
    <property type="evidence" value="ECO:0007669"/>
    <property type="project" value="UniProtKB-KW"/>
</dbReference>
<accession>A0A3E4QWM2</accession>
<protein>
    <recommendedName>
        <fullName evidence="2">Bleomycin resistance protein</fullName>
    </recommendedName>
</protein>
<dbReference type="InterPro" id="IPR000335">
    <property type="entry name" value="Bleomycin-R"/>
</dbReference>
<dbReference type="Pfam" id="PF00903">
    <property type="entry name" value="Glyoxalase"/>
    <property type="match status" value="1"/>
</dbReference>
<comment type="caution">
    <text evidence="5">The sequence shown here is derived from an EMBL/GenBank/DDBJ whole genome shotgun (WGS) entry which is preliminary data.</text>
</comment>
<evidence type="ECO:0000256" key="1">
    <source>
        <dbReference type="ARBA" id="ARBA00011051"/>
    </source>
</evidence>
<evidence type="ECO:0000259" key="4">
    <source>
        <dbReference type="PROSITE" id="PS51819"/>
    </source>
</evidence>
<keyword evidence="3" id="KW-0046">Antibiotic resistance</keyword>
<evidence type="ECO:0000313" key="5">
    <source>
        <dbReference type="EMBL" id="RGL11636.1"/>
    </source>
</evidence>
<dbReference type="AlphaFoldDB" id="A0A3E4QWM2"/>